<dbReference type="SUPFAM" id="SSF89807">
    <property type="entry name" value="Dodecin-like"/>
    <property type="match status" value="1"/>
</dbReference>
<proteinExistence type="predicted"/>
<dbReference type="Gene3D" id="3.30.1660.10">
    <property type="entry name" value="Flavin-binding protein dodecin"/>
    <property type="match status" value="1"/>
</dbReference>
<protein>
    <submittedName>
        <fullName evidence="1">Dodecin domain-containing protein</fullName>
    </submittedName>
</protein>
<organism evidence="1 2">
    <name type="scientific">Sphingomonas lutea</name>
    <dbReference type="NCBI Taxonomy" id="1045317"/>
    <lineage>
        <taxon>Bacteria</taxon>
        <taxon>Pseudomonadati</taxon>
        <taxon>Pseudomonadota</taxon>
        <taxon>Alphaproteobacteria</taxon>
        <taxon>Sphingomonadales</taxon>
        <taxon>Sphingomonadaceae</taxon>
        <taxon>Sphingomonas</taxon>
    </lineage>
</organism>
<dbReference type="EMBL" id="CP060718">
    <property type="protein sequence ID" value="QNN67898.1"/>
    <property type="molecule type" value="Genomic_DNA"/>
</dbReference>
<dbReference type="Proteomes" id="UP000515971">
    <property type="component" value="Chromosome"/>
</dbReference>
<reference evidence="1 2" key="1">
    <citation type="submission" date="2020-08" db="EMBL/GenBank/DDBJ databases">
        <title>Genome sequence of Sphingomonas lutea KCTC 23642T.</title>
        <authorList>
            <person name="Hyun D.-W."/>
            <person name="Bae J.-W."/>
        </authorList>
    </citation>
    <scope>NUCLEOTIDE SEQUENCE [LARGE SCALE GENOMIC DNA]</scope>
    <source>
        <strain evidence="1 2">KCTC 23642</strain>
    </source>
</reference>
<dbReference type="InterPro" id="IPR036694">
    <property type="entry name" value="Dodecin-like_sf"/>
</dbReference>
<dbReference type="KEGG" id="slut:H9L13_02965"/>
<keyword evidence="2" id="KW-1185">Reference proteome</keyword>
<sequence length="66" mass="7201">MAVAKTLEIISSSTESFEAAVRDGIAKAAETVHGIQEAWVQGTKAIIRDNQIAEWRVTLKITFIVS</sequence>
<dbReference type="PANTHER" id="PTHR39324">
    <property type="entry name" value="CALCIUM DODECIN"/>
    <property type="match status" value="1"/>
</dbReference>
<dbReference type="InterPro" id="IPR009923">
    <property type="entry name" value="Dodecin"/>
</dbReference>
<dbReference type="RefSeq" id="WP_187538897.1">
    <property type="nucleotide sequence ID" value="NZ_BAABJT010000001.1"/>
</dbReference>
<evidence type="ECO:0000313" key="2">
    <source>
        <dbReference type="Proteomes" id="UP000515971"/>
    </source>
</evidence>
<dbReference type="InterPro" id="IPR025543">
    <property type="entry name" value="Dodecin-like"/>
</dbReference>
<dbReference type="AlphaFoldDB" id="A0A7G9SJ73"/>
<name>A0A7G9SJ73_9SPHN</name>
<accession>A0A7G9SJ73</accession>
<gene>
    <name evidence="1" type="ORF">H9L13_02965</name>
</gene>
<dbReference type="Pfam" id="PF07311">
    <property type="entry name" value="Dodecin"/>
    <property type="match status" value="1"/>
</dbReference>
<dbReference type="PANTHER" id="PTHR39324:SF1">
    <property type="entry name" value="CALCIUM DODECIN"/>
    <property type="match status" value="1"/>
</dbReference>
<evidence type="ECO:0000313" key="1">
    <source>
        <dbReference type="EMBL" id="QNN67898.1"/>
    </source>
</evidence>